<organism evidence="2 3">
    <name type="scientific">Gossypium aridum</name>
    <name type="common">American cotton</name>
    <name type="synonym">Erioxylum aridum</name>
    <dbReference type="NCBI Taxonomy" id="34290"/>
    <lineage>
        <taxon>Eukaryota</taxon>
        <taxon>Viridiplantae</taxon>
        <taxon>Streptophyta</taxon>
        <taxon>Embryophyta</taxon>
        <taxon>Tracheophyta</taxon>
        <taxon>Spermatophyta</taxon>
        <taxon>Magnoliopsida</taxon>
        <taxon>eudicotyledons</taxon>
        <taxon>Gunneridae</taxon>
        <taxon>Pentapetalae</taxon>
        <taxon>rosids</taxon>
        <taxon>malvids</taxon>
        <taxon>Malvales</taxon>
        <taxon>Malvaceae</taxon>
        <taxon>Malvoideae</taxon>
        <taxon>Gossypium</taxon>
    </lineage>
</organism>
<dbReference type="Gene3D" id="3.30.420.10">
    <property type="entry name" value="Ribonuclease H-like superfamily/Ribonuclease H"/>
    <property type="match status" value="1"/>
</dbReference>
<dbReference type="InterPro" id="IPR036397">
    <property type="entry name" value="RNaseH_sf"/>
</dbReference>
<feature type="domain" description="RNase H type-1" evidence="1">
    <location>
        <begin position="6"/>
        <end position="78"/>
    </location>
</feature>
<dbReference type="InterPro" id="IPR002156">
    <property type="entry name" value="RNaseH_domain"/>
</dbReference>
<gene>
    <name evidence="2" type="ORF">Goari_026784</name>
</gene>
<keyword evidence="3" id="KW-1185">Reference proteome</keyword>
<dbReference type="PANTHER" id="PTHR47723:SF19">
    <property type="entry name" value="POLYNUCLEOTIDYL TRANSFERASE, RIBONUCLEASE H-LIKE SUPERFAMILY PROTEIN"/>
    <property type="match status" value="1"/>
</dbReference>
<evidence type="ECO:0000313" key="2">
    <source>
        <dbReference type="EMBL" id="MBA0700694.1"/>
    </source>
</evidence>
<dbReference type="AlphaFoldDB" id="A0A7J8YNV8"/>
<evidence type="ECO:0000313" key="3">
    <source>
        <dbReference type="Proteomes" id="UP000593577"/>
    </source>
</evidence>
<evidence type="ECO:0000259" key="1">
    <source>
        <dbReference type="Pfam" id="PF13456"/>
    </source>
</evidence>
<feature type="non-terminal residue" evidence="2">
    <location>
        <position position="1"/>
    </location>
</feature>
<dbReference type="InterPro" id="IPR053151">
    <property type="entry name" value="RNase_H-like"/>
</dbReference>
<dbReference type="GO" id="GO:0004523">
    <property type="term" value="F:RNA-DNA hybrid ribonuclease activity"/>
    <property type="evidence" value="ECO:0007669"/>
    <property type="project" value="InterPro"/>
</dbReference>
<dbReference type="GO" id="GO:0003676">
    <property type="term" value="F:nucleic acid binding"/>
    <property type="evidence" value="ECO:0007669"/>
    <property type="project" value="InterPro"/>
</dbReference>
<reference evidence="2 3" key="1">
    <citation type="journal article" date="2019" name="Genome Biol. Evol.">
        <title>Insights into the evolution of the New World diploid cottons (Gossypium, subgenus Houzingenia) based on genome sequencing.</title>
        <authorList>
            <person name="Grover C.E."/>
            <person name="Arick M.A. 2nd"/>
            <person name="Thrash A."/>
            <person name="Conover J.L."/>
            <person name="Sanders W.S."/>
            <person name="Peterson D.G."/>
            <person name="Frelichowski J.E."/>
            <person name="Scheffler J.A."/>
            <person name="Scheffler B.E."/>
            <person name="Wendel J.F."/>
        </authorList>
    </citation>
    <scope>NUCLEOTIDE SEQUENCE [LARGE SCALE GENOMIC DNA]</scope>
    <source>
        <strain evidence="2">185</strain>
        <tissue evidence="2">Leaf</tissue>
    </source>
</reference>
<dbReference type="InterPro" id="IPR044730">
    <property type="entry name" value="RNase_H-like_dom_plant"/>
</dbReference>
<accession>A0A7J8YNV8</accession>
<dbReference type="EMBL" id="JABFAA010082270">
    <property type="protein sequence ID" value="MBA0700694.1"/>
    <property type="molecule type" value="Genomic_DNA"/>
</dbReference>
<dbReference type="PANTHER" id="PTHR47723">
    <property type="entry name" value="OS05G0353850 PROTEIN"/>
    <property type="match status" value="1"/>
</dbReference>
<dbReference type="SUPFAM" id="SSF53098">
    <property type="entry name" value="Ribonuclease H-like"/>
    <property type="match status" value="1"/>
</dbReference>
<proteinExistence type="predicted"/>
<dbReference type="CDD" id="cd06222">
    <property type="entry name" value="RNase_H_like"/>
    <property type="match status" value="1"/>
</dbReference>
<dbReference type="Pfam" id="PF13456">
    <property type="entry name" value="RVT_3"/>
    <property type="match status" value="1"/>
</dbReference>
<sequence>GELWLEAKLWGVVEGLQIAWRNGHQRIILEIDSMEVANMLSSSAKFSEHRLCREAHKHMNKEWEVIFQHTYREGNKLTNGLDSRAWDQILQCFVFYFPPAAVRNLLNANANGVVKSRLVVVLSS</sequence>
<comment type="caution">
    <text evidence="2">The sequence shown here is derived from an EMBL/GenBank/DDBJ whole genome shotgun (WGS) entry which is preliminary data.</text>
</comment>
<dbReference type="InterPro" id="IPR012337">
    <property type="entry name" value="RNaseH-like_sf"/>
</dbReference>
<protein>
    <recommendedName>
        <fullName evidence="1">RNase H type-1 domain-containing protein</fullName>
    </recommendedName>
</protein>
<name>A0A7J8YNV8_GOSAI</name>
<dbReference type="Proteomes" id="UP000593577">
    <property type="component" value="Unassembled WGS sequence"/>
</dbReference>